<dbReference type="PATRIC" id="fig|1618663.3.peg.76"/>
<keyword evidence="7 11" id="KW-0479">Metal-binding</keyword>
<evidence type="ECO:0000313" key="14">
    <source>
        <dbReference type="EMBL" id="KKU15820.1"/>
    </source>
</evidence>
<organism evidence="14 15">
    <name type="scientific">Candidatus Jorgensenbacteria bacterium GW2011_GWA2_45_9</name>
    <dbReference type="NCBI Taxonomy" id="1618663"/>
    <lineage>
        <taxon>Bacteria</taxon>
        <taxon>Candidatus Joergenseniibacteriota</taxon>
    </lineage>
</organism>
<evidence type="ECO:0000256" key="2">
    <source>
        <dbReference type="ARBA" id="ARBA00004065"/>
    </source>
</evidence>
<dbReference type="SUPFAM" id="SSF53098">
    <property type="entry name" value="Ribonuclease H-like"/>
    <property type="match status" value="1"/>
</dbReference>
<evidence type="ECO:0000256" key="12">
    <source>
        <dbReference type="RuleBase" id="RU003515"/>
    </source>
</evidence>
<dbReference type="GO" id="GO:0043137">
    <property type="term" value="P:DNA replication, removal of RNA primer"/>
    <property type="evidence" value="ECO:0007669"/>
    <property type="project" value="TreeGrafter"/>
</dbReference>
<feature type="binding site" evidence="11">
    <location>
        <position position="13"/>
    </location>
    <ligand>
        <name>a divalent metal cation</name>
        <dbReference type="ChEBI" id="CHEBI:60240"/>
    </ligand>
</feature>
<gene>
    <name evidence="14" type="ORF">UX22_C0002G0012</name>
</gene>
<evidence type="ECO:0000256" key="8">
    <source>
        <dbReference type="ARBA" id="ARBA00022759"/>
    </source>
</evidence>
<dbReference type="InterPro" id="IPR012337">
    <property type="entry name" value="RNaseH-like_sf"/>
</dbReference>
<dbReference type="EC" id="3.1.26.4" evidence="12"/>
<name>A0A0G1R4M7_9BACT</name>
<comment type="catalytic activity">
    <reaction evidence="1 11 12">
        <text>Endonucleolytic cleavage to 5'-phosphomonoester.</text>
        <dbReference type="EC" id="3.1.26.4"/>
    </reaction>
</comment>
<proteinExistence type="inferred from homology"/>
<dbReference type="Pfam" id="PF01351">
    <property type="entry name" value="RNase_HII"/>
    <property type="match status" value="1"/>
</dbReference>
<keyword evidence="8 11" id="KW-0255">Endonuclease</keyword>
<evidence type="ECO:0000313" key="15">
    <source>
        <dbReference type="Proteomes" id="UP000034727"/>
    </source>
</evidence>
<evidence type="ECO:0000256" key="7">
    <source>
        <dbReference type="ARBA" id="ARBA00022723"/>
    </source>
</evidence>
<keyword evidence="9 11" id="KW-0378">Hydrolase</keyword>
<dbReference type="GO" id="GO:0046872">
    <property type="term" value="F:metal ion binding"/>
    <property type="evidence" value="ECO:0007669"/>
    <property type="project" value="UniProtKB-KW"/>
</dbReference>
<accession>A0A0G1R4M7</accession>
<dbReference type="GO" id="GO:0006298">
    <property type="term" value="P:mismatch repair"/>
    <property type="evidence" value="ECO:0007669"/>
    <property type="project" value="TreeGrafter"/>
</dbReference>
<evidence type="ECO:0000256" key="6">
    <source>
        <dbReference type="ARBA" id="ARBA00022722"/>
    </source>
</evidence>
<dbReference type="GO" id="GO:0004523">
    <property type="term" value="F:RNA-DNA hybrid ribonuclease activity"/>
    <property type="evidence" value="ECO:0007669"/>
    <property type="project" value="UniProtKB-UniRule"/>
</dbReference>
<dbReference type="InterPro" id="IPR036397">
    <property type="entry name" value="RNaseH_sf"/>
</dbReference>
<dbReference type="PANTHER" id="PTHR10954">
    <property type="entry name" value="RIBONUCLEASE H2 SUBUNIT A"/>
    <property type="match status" value="1"/>
</dbReference>
<protein>
    <recommendedName>
        <fullName evidence="12">Ribonuclease</fullName>
        <ecNumber evidence="12">3.1.26.4</ecNumber>
    </recommendedName>
</protein>
<evidence type="ECO:0000256" key="3">
    <source>
        <dbReference type="ARBA" id="ARBA00004496"/>
    </source>
</evidence>
<dbReference type="Gene3D" id="3.30.420.10">
    <property type="entry name" value="Ribonuclease H-like superfamily/Ribonuclease H"/>
    <property type="match status" value="1"/>
</dbReference>
<sequence length="231" mass="25758">MNRKSRYIIGVDEAGRGPLAGPVTVGAVIVPVGWKIPKHIHISGRKSKSTPLRDSKKLSARGRENWLFWMKNMTREGKIAFATANVFQRTIDHAGISRATRTAALRAIESALRKSGAKYQNIANVYSDAGIFHYSGKYERWYQKTKSFIKGDEKIPIISLASIAAKTSRDSLMIKTAEQYPKYGFEIHKGYGTKAHIKALKRFGVSEAHRLTFVGNFSTISKGKLSPQSKE</sequence>
<evidence type="ECO:0000256" key="10">
    <source>
        <dbReference type="ARBA" id="ARBA00023211"/>
    </source>
</evidence>
<evidence type="ECO:0000256" key="1">
    <source>
        <dbReference type="ARBA" id="ARBA00000077"/>
    </source>
</evidence>
<comment type="similarity">
    <text evidence="4">Belongs to the RNase HII family. RnhC subfamily.</text>
</comment>
<feature type="binding site" evidence="11">
    <location>
        <position position="128"/>
    </location>
    <ligand>
        <name>a divalent metal cation</name>
        <dbReference type="ChEBI" id="CHEBI:60240"/>
    </ligand>
</feature>
<comment type="caution">
    <text evidence="14">The sequence shown here is derived from an EMBL/GenBank/DDBJ whole genome shotgun (WGS) entry which is preliminary data.</text>
</comment>
<comment type="function">
    <text evidence="2 12">Endonuclease that specifically degrades the RNA of RNA-DNA hybrids.</text>
</comment>
<keyword evidence="5" id="KW-0963">Cytoplasm</keyword>
<evidence type="ECO:0000256" key="5">
    <source>
        <dbReference type="ARBA" id="ARBA00022490"/>
    </source>
</evidence>
<comment type="subcellular location">
    <subcellularLocation>
        <location evidence="3">Cytoplasm</location>
    </subcellularLocation>
</comment>
<dbReference type="GO" id="GO:0005737">
    <property type="term" value="C:cytoplasm"/>
    <property type="evidence" value="ECO:0007669"/>
    <property type="project" value="UniProtKB-SubCell"/>
</dbReference>
<feature type="domain" description="RNase H type-2" evidence="13">
    <location>
        <begin position="6"/>
        <end position="226"/>
    </location>
</feature>
<reference evidence="14 15" key="1">
    <citation type="journal article" date="2015" name="Nature">
        <title>rRNA introns, odd ribosomes, and small enigmatic genomes across a large radiation of phyla.</title>
        <authorList>
            <person name="Brown C.T."/>
            <person name="Hug L.A."/>
            <person name="Thomas B.C."/>
            <person name="Sharon I."/>
            <person name="Castelle C.J."/>
            <person name="Singh A."/>
            <person name="Wilkins M.J."/>
            <person name="Williams K.H."/>
            <person name="Banfield J.F."/>
        </authorList>
    </citation>
    <scope>NUCLEOTIDE SEQUENCE [LARGE SCALE GENOMIC DNA]</scope>
</reference>
<dbReference type="GO" id="GO:0032299">
    <property type="term" value="C:ribonuclease H2 complex"/>
    <property type="evidence" value="ECO:0007669"/>
    <property type="project" value="TreeGrafter"/>
</dbReference>
<dbReference type="PANTHER" id="PTHR10954:SF23">
    <property type="entry name" value="RIBONUCLEASE"/>
    <property type="match status" value="1"/>
</dbReference>
<dbReference type="InterPro" id="IPR022898">
    <property type="entry name" value="RNase_HII"/>
</dbReference>
<evidence type="ECO:0000256" key="11">
    <source>
        <dbReference type="PROSITE-ProRule" id="PRU01319"/>
    </source>
</evidence>
<evidence type="ECO:0000256" key="9">
    <source>
        <dbReference type="ARBA" id="ARBA00022801"/>
    </source>
</evidence>
<comment type="cofactor">
    <cofactor evidence="11">
        <name>Mn(2+)</name>
        <dbReference type="ChEBI" id="CHEBI:29035"/>
    </cofactor>
    <cofactor evidence="11">
        <name>Mg(2+)</name>
        <dbReference type="ChEBI" id="CHEBI:18420"/>
    </cofactor>
    <text evidence="11">Manganese or magnesium. Binds 1 divalent metal ion per monomer in the absence of substrate. May bind a second metal ion after substrate binding.</text>
</comment>
<keyword evidence="6 11" id="KW-0540">Nuclease</keyword>
<dbReference type="GO" id="GO:0003723">
    <property type="term" value="F:RNA binding"/>
    <property type="evidence" value="ECO:0007669"/>
    <property type="project" value="UniProtKB-UniRule"/>
</dbReference>
<dbReference type="InterPro" id="IPR001352">
    <property type="entry name" value="RNase_HII/HIII"/>
</dbReference>
<evidence type="ECO:0000259" key="13">
    <source>
        <dbReference type="PROSITE" id="PS51975"/>
    </source>
</evidence>
<evidence type="ECO:0000256" key="4">
    <source>
        <dbReference type="ARBA" id="ARBA00008378"/>
    </source>
</evidence>
<dbReference type="EMBL" id="LCLJ01000002">
    <property type="protein sequence ID" value="KKU15820.1"/>
    <property type="molecule type" value="Genomic_DNA"/>
</dbReference>
<feature type="binding site" evidence="11">
    <location>
        <position position="12"/>
    </location>
    <ligand>
        <name>a divalent metal cation</name>
        <dbReference type="ChEBI" id="CHEBI:60240"/>
    </ligand>
</feature>
<dbReference type="InterPro" id="IPR024567">
    <property type="entry name" value="RNase_HII/HIII_dom"/>
</dbReference>
<dbReference type="PROSITE" id="PS51975">
    <property type="entry name" value="RNASE_H_2"/>
    <property type="match status" value="1"/>
</dbReference>
<dbReference type="CDD" id="cd07182">
    <property type="entry name" value="RNase_HII_bacteria_HII_like"/>
    <property type="match status" value="1"/>
</dbReference>
<keyword evidence="10" id="KW-0464">Manganese</keyword>
<dbReference type="AlphaFoldDB" id="A0A0G1R4M7"/>
<dbReference type="Proteomes" id="UP000034727">
    <property type="component" value="Unassembled WGS sequence"/>
</dbReference>